<dbReference type="Proteomes" id="UP000688137">
    <property type="component" value="Unassembled WGS sequence"/>
</dbReference>
<dbReference type="GO" id="GO:0006360">
    <property type="term" value="P:transcription by RNA polymerase I"/>
    <property type="evidence" value="ECO:0007669"/>
    <property type="project" value="TreeGrafter"/>
</dbReference>
<dbReference type="GO" id="GO:0003899">
    <property type="term" value="F:DNA-directed RNA polymerase activity"/>
    <property type="evidence" value="ECO:0007669"/>
    <property type="project" value="InterPro"/>
</dbReference>
<gene>
    <name evidence="4" type="ORF">PPRIM_AZ9-3.1.T0330298</name>
</gene>
<evidence type="ECO:0000313" key="5">
    <source>
        <dbReference type="Proteomes" id="UP000688137"/>
    </source>
</evidence>
<dbReference type="PANTHER" id="PTHR47227:SF5">
    <property type="entry name" value="DNA-DIRECTED RNA POLYMERASES I, II, AND III SUBUNIT RPABC2"/>
    <property type="match status" value="1"/>
</dbReference>
<evidence type="ECO:0000256" key="3">
    <source>
        <dbReference type="SAM" id="MobiDB-lite"/>
    </source>
</evidence>
<feature type="region of interest" description="Disordered" evidence="3">
    <location>
        <begin position="1"/>
        <end position="79"/>
    </location>
</feature>
<dbReference type="GO" id="GO:0005665">
    <property type="term" value="C:RNA polymerase II, core complex"/>
    <property type="evidence" value="ECO:0007669"/>
    <property type="project" value="TreeGrafter"/>
</dbReference>
<proteinExistence type="predicted"/>
<dbReference type="PROSITE" id="PS01111">
    <property type="entry name" value="RNA_POL_K_14KD"/>
    <property type="match status" value="1"/>
</dbReference>
<dbReference type="AlphaFoldDB" id="A0A8S1LID8"/>
<dbReference type="GO" id="GO:0003677">
    <property type="term" value="F:DNA binding"/>
    <property type="evidence" value="ECO:0007669"/>
    <property type="project" value="InterPro"/>
</dbReference>
<feature type="compositionally biased region" description="Polar residues" evidence="3">
    <location>
        <begin position="39"/>
        <end position="48"/>
    </location>
</feature>
<dbReference type="NCBIfam" id="NF002207">
    <property type="entry name" value="PRK01099.1-2"/>
    <property type="match status" value="1"/>
</dbReference>
<keyword evidence="1" id="KW-0240">DNA-directed RNA polymerase</keyword>
<sequence>MSNQDSEPEIDDSELDGVSKSRSSYGDPIEDQDEEDATSESQGQKSVTSDSSDDEEENQIIRTGAMIQQSKGRKVMKNERITPPFLTKYERARVIGTRALQISKNSPIYVDPKETTDPIQVAQQELNENKIPFIIRRYLPNGNFEDWELQELERLD</sequence>
<dbReference type="NCBIfam" id="NF002208">
    <property type="entry name" value="PRK01099.1-3"/>
    <property type="match status" value="1"/>
</dbReference>
<feature type="compositionally biased region" description="Acidic residues" evidence="3">
    <location>
        <begin position="1"/>
        <end position="15"/>
    </location>
</feature>
<dbReference type="PANTHER" id="PTHR47227">
    <property type="entry name" value="DNA-DIRECTED RNA POLYMERASE SUBUNIT K"/>
    <property type="match status" value="1"/>
</dbReference>
<evidence type="ECO:0000256" key="1">
    <source>
        <dbReference type="ARBA" id="ARBA00022478"/>
    </source>
</evidence>
<keyword evidence="2" id="KW-0804">Transcription</keyword>
<dbReference type="InterPro" id="IPR020708">
    <property type="entry name" value="DNA-dir_RNA_polK_14-18kDa_CS"/>
</dbReference>
<reference evidence="4" key="1">
    <citation type="submission" date="2021-01" db="EMBL/GenBank/DDBJ databases">
        <authorList>
            <consortium name="Genoscope - CEA"/>
            <person name="William W."/>
        </authorList>
    </citation>
    <scope>NUCLEOTIDE SEQUENCE</scope>
</reference>
<dbReference type="OMA" id="FIIRRYW"/>
<feature type="compositionally biased region" description="Acidic residues" evidence="3">
    <location>
        <begin position="28"/>
        <end position="38"/>
    </location>
</feature>
<accession>A0A8S1LID8</accession>
<keyword evidence="5" id="KW-1185">Reference proteome</keyword>
<dbReference type="Pfam" id="PF01192">
    <property type="entry name" value="RNA_pol_Rpb6"/>
    <property type="match status" value="1"/>
</dbReference>
<comment type="caution">
    <text evidence="4">The sequence shown here is derived from an EMBL/GenBank/DDBJ whole genome shotgun (WGS) entry which is preliminary data.</text>
</comment>
<name>A0A8S1LID8_PARPR</name>
<dbReference type="SMART" id="SM01409">
    <property type="entry name" value="RNA_pol_Rpb6"/>
    <property type="match status" value="1"/>
</dbReference>
<evidence type="ECO:0000256" key="2">
    <source>
        <dbReference type="ARBA" id="ARBA00023163"/>
    </source>
</evidence>
<dbReference type="GO" id="GO:0005736">
    <property type="term" value="C:RNA polymerase I complex"/>
    <property type="evidence" value="ECO:0007669"/>
    <property type="project" value="TreeGrafter"/>
</dbReference>
<protein>
    <submittedName>
        <fullName evidence="4">Uncharacterized protein</fullName>
    </submittedName>
</protein>
<dbReference type="GO" id="GO:0005666">
    <property type="term" value="C:RNA polymerase III complex"/>
    <property type="evidence" value="ECO:0007669"/>
    <property type="project" value="TreeGrafter"/>
</dbReference>
<organism evidence="4 5">
    <name type="scientific">Paramecium primaurelia</name>
    <dbReference type="NCBI Taxonomy" id="5886"/>
    <lineage>
        <taxon>Eukaryota</taxon>
        <taxon>Sar</taxon>
        <taxon>Alveolata</taxon>
        <taxon>Ciliophora</taxon>
        <taxon>Intramacronucleata</taxon>
        <taxon>Oligohymenophorea</taxon>
        <taxon>Peniculida</taxon>
        <taxon>Parameciidae</taxon>
        <taxon>Paramecium</taxon>
    </lineage>
</organism>
<dbReference type="GO" id="GO:0042797">
    <property type="term" value="P:tRNA transcription by RNA polymerase III"/>
    <property type="evidence" value="ECO:0007669"/>
    <property type="project" value="TreeGrafter"/>
</dbReference>
<dbReference type="InterPro" id="IPR006110">
    <property type="entry name" value="Pol_omega/Rpo6/RPB6"/>
</dbReference>
<dbReference type="EMBL" id="CAJJDM010000032">
    <property type="protein sequence ID" value="CAD8062694.1"/>
    <property type="molecule type" value="Genomic_DNA"/>
</dbReference>
<dbReference type="GO" id="GO:0006366">
    <property type="term" value="P:transcription by RNA polymerase II"/>
    <property type="evidence" value="ECO:0007669"/>
    <property type="project" value="TreeGrafter"/>
</dbReference>
<evidence type="ECO:0000313" key="4">
    <source>
        <dbReference type="EMBL" id="CAD8062694.1"/>
    </source>
</evidence>